<reference evidence="1 2" key="1">
    <citation type="submission" date="2017-04" db="EMBL/GenBank/DDBJ databases">
        <authorList>
            <person name="Afonso C.L."/>
            <person name="Miller P.J."/>
            <person name="Scott M.A."/>
            <person name="Spackman E."/>
            <person name="Goraichik I."/>
            <person name="Dimitrov K.M."/>
            <person name="Suarez D.L."/>
            <person name="Swayne D.E."/>
        </authorList>
    </citation>
    <scope>NUCLEOTIDE SEQUENCE [LARGE SCALE GENOMIC DNA]</scope>
    <source>
        <strain evidence="1 2">DSM 11270</strain>
    </source>
</reference>
<dbReference type="STRING" id="656914.SAMN00017405_2312"/>
<gene>
    <name evidence="1" type="ORF">SAMN00017405_2312</name>
</gene>
<dbReference type="InterPro" id="IPR024523">
    <property type="entry name" value="DUF3793"/>
</dbReference>
<sequence length="182" mass="21479">MFNLPTNETNIIFKLIGATIMGVKPAELINVKIGQGFENCKNALVNYPEINLMEIKELKREPRMQVFFYHKTVLEEVFMKKCNQNFLYNMGYNLQNSLVDNLEILRSRLQKEEFPHEVGLFLGYPLKDVLGFMGMYPLEFVGARGWRYYGSLELSQSYYNKYQKAKESFAQELYKEDNYKMN</sequence>
<evidence type="ECO:0008006" key="3">
    <source>
        <dbReference type="Google" id="ProtNLM"/>
    </source>
</evidence>
<organism evidence="1 2">
    <name type="scientific">Desulfonispora thiosulfatigenes DSM 11270</name>
    <dbReference type="NCBI Taxonomy" id="656914"/>
    <lineage>
        <taxon>Bacteria</taxon>
        <taxon>Bacillati</taxon>
        <taxon>Bacillota</taxon>
        <taxon>Clostridia</taxon>
        <taxon>Eubacteriales</taxon>
        <taxon>Peptococcaceae</taxon>
        <taxon>Desulfonispora</taxon>
    </lineage>
</organism>
<dbReference type="AlphaFoldDB" id="A0A1W1VT69"/>
<evidence type="ECO:0000313" key="1">
    <source>
        <dbReference type="EMBL" id="SMB96549.1"/>
    </source>
</evidence>
<dbReference type="Proteomes" id="UP000192731">
    <property type="component" value="Unassembled WGS sequence"/>
</dbReference>
<dbReference type="EMBL" id="FWWT01000024">
    <property type="protein sequence ID" value="SMB96549.1"/>
    <property type="molecule type" value="Genomic_DNA"/>
</dbReference>
<dbReference type="Pfam" id="PF12672">
    <property type="entry name" value="DUF3793"/>
    <property type="match status" value="1"/>
</dbReference>
<dbReference type="RefSeq" id="WP_278336360.1">
    <property type="nucleotide sequence ID" value="NZ_FWWT01000024.1"/>
</dbReference>
<accession>A0A1W1VT69</accession>
<protein>
    <recommendedName>
        <fullName evidence="3">DUF3793 family protein</fullName>
    </recommendedName>
</protein>
<evidence type="ECO:0000313" key="2">
    <source>
        <dbReference type="Proteomes" id="UP000192731"/>
    </source>
</evidence>
<name>A0A1W1VT69_DESTI</name>
<keyword evidence="2" id="KW-1185">Reference proteome</keyword>
<proteinExistence type="predicted"/>